<comment type="subcellular location">
    <subcellularLocation>
        <location evidence="2">Plastid</location>
        <location evidence="2">Chloroplast thylakoid membrane</location>
        <topology evidence="2">Single-pass membrane protein</topology>
    </subcellularLocation>
</comment>
<dbReference type="AlphaFoldDB" id="A0A0D2R2S1"/>
<dbReference type="eggNOG" id="ENOG502SE4W">
    <property type="taxonomic scope" value="Eukaryota"/>
</dbReference>
<dbReference type="STRING" id="29730.A0A0D2R2S1"/>
<evidence type="ECO:0000256" key="7">
    <source>
        <dbReference type="ARBA" id="ARBA00022836"/>
    </source>
</evidence>
<feature type="transmembrane region" description="Helical" evidence="11">
    <location>
        <begin position="6"/>
        <end position="31"/>
    </location>
</feature>
<sequence length="51" mass="5797">MATFNSFPFIFVPLVGLVFPAIAMASLFLYVQKTSIFLIFRKKIEGGKLRK</sequence>
<dbReference type="GO" id="GO:0015979">
    <property type="term" value="P:photosynthesis"/>
    <property type="evidence" value="ECO:0007669"/>
    <property type="project" value="UniProtKB-KW"/>
</dbReference>
<dbReference type="InterPro" id="IPR001302">
    <property type="entry name" value="PSI_PsaI"/>
</dbReference>
<dbReference type="GO" id="GO:0009535">
    <property type="term" value="C:chloroplast thylakoid membrane"/>
    <property type="evidence" value="ECO:0007669"/>
    <property type="project" value="UniProtKB-SubCell"/>
</dbReference>
<evidence type="ECO:0000256" key="10">
    <source>
        <dbReference type="ARBA" id="ARBA00023136"/>
    </source>
</evidence>
<reference evidence="12 13" key="1">
    <citation type="journal article" date="2012" name="Nature">
        <title>Repeated polyploidization of Gossypium genomes and the evolution of spinnable cotton fibres.</title>
        <authorList>
            <person name="Paterson A.H."/>
            <person name="Wendel J.F."/>
            <person name="Gundlach H."/>
            <person name="Guo H."/>
            <person name="Jenkins J."/>
            <person name="Jin D."/>
            <person name="Llewellyn D."/>
            <person name="Showmaker K.C."/>
            <person name="Shu S."/>
            <person name="Udall J."/>
            <person name="Yoo M.J."/>
            <person name="Byers R."/>
            <person name="Chen W."/>
            <person name="Doron-Faigenboim A."/>
            <person name="Duke M.V."/>
            <person name="Gong L."/>
            <person name="Grimwood J."/>
            <person name="Grover C."/>
            <person name="Grupp K."/>
            <person name="Hu G."/>
            <person name="Lee T.H."/>
            <person name="Li J."/>
            <person name="Lin L."/>
            <person name="Liu T."/>
            <person name="Marler B.S."/>
            <person name="Page J.T."/>
            <person name="Roberts A.W."/>
            <person name="Romanel E."/>
            <person name="Sanders W.S."/>
            <person name="Szadkowski E."/>
            <person name="Tan X."/>
            <person name="Tang H."/>
            <person name="Xu C."/>
            <person name="Wang J."/>
            <person name="Wang Z."/>
            <person name="Zhang D."/>
            <person name="Zhang L."/>
            <person name="Ashrafi H."/>
            <person name="Bedon F."/>
            <person name="Bowers J.E."/>
            <person name="Brubaker C.L."/>
            <person name="Chee P.W."/>
            <person name="Das S."/>
            <person name="Gingle A.R."/>
            <person name="Haigler C.H."/>
            <person name="Harker D."/>
            <person name="Hoffmann L.V."/>
            <person name="Hovav R."/>
            <person name="Jones D.C."/>
            <person name="Lemke C."/>
            <person name="Mansoor S."/>
            <person name="ur Rahman M."/>
            <person name="Rainville L.N."/>
            <person name="Rambani A."/>
            <person name="Reddy U.K."/>
            <person name="Rong J.K."/>
            <person name="Saranga Y."/>
            <person name="Scheffler B.E."/>
            <person name="Scheffler J.A."/>
            <person name="Stelly D.M."/>
            <person name="Triplett B.A."/>
            <person name="Van Deynze A."/>
            <person name="Vaslin M.F."/>
            <person name="Waghmare V.N."/>
            <person name="Walford S.A."/>
            <person name="Wright R.J."/>
            <person name="Zaki E.A."/>
            <person name="Zhang T."/>
            <person name="Dennis E.S."/>
            <person name="Mayer K.F."/>
            <person name="Peterson D.G."/>
            <person name="Rokhsar D.S."/>
            <person name="Wang X."/>
            <person name="Schmutz J."/>
        </authorList>
    </citation>
    <scope>NUCLEOTIDE SEQUENCE [LARGE SCALE GENOMIC DNA]</scope>
</reference>
<keyword evidence="6 11" id="KW-0812">Transmembrane</keyword>
<dbReference type="Proteomes" id="UP000032304">
    <property type="component" value="Chromosome 4"/>
</dbReference>
<evidence type="ECO:0000256" key="9">
    <source>
        <dbReference type="ARBA" id="ARBA00023078"/>
    </source>
</evidence>
<dbReference type="InterPro" id="IPR036357">
    <property type="entry name" value="PSI_PsaI_sf"/>
</dbReference>
<evidence type="ECO:0000256" key="1">
    <source>
        <dbReference type="ARBA" id="ARBA00003541"/>
    </source>
</evidence>
<proteinExistence type="inferred from homology"/>
<protein>
    <recommendedName>
        <fullName evidence="4">Photosystem I reaction center subunit VIII</fullName>
    </recommendedName>
</protein>
<dbReference type="Gramene" id="KJB23746">
    <property type="protein sequence ID" value="KJB23746"/>
    <property type="gene ID" value="B456_004G112900"/>
</dbReference>
<evidence type="ECO:0000256" key="11">
    <source>
        <dbReference type="SAM" id="Phobius"/>
    </source>
</evidence>
<keyword evidence="7" id="KW-0603">Photosystem I</keyword>
<keyword evidence="9" id="KW-0793">Thylakoid</keyword>
<dbReference type="OMA" id="IPCCTHF"/>
<evidence type="ECO:0000256" key="2">
    <source>
        <dbReference type="ARBA" id="ARBA00004581"/>
    </source>
</evidence>
<dbReference type="HAMAP" id="MF_00431">
    <property type="entry name" value="PSI_PsaI"/>
    <property type="match status" value="1"/>
</dbReference>
<comment type="function">
    <text evidence="1">May help in the organization of the PsaL subunit.</text>
</comment>
<accession>A0A0D2R2S1</accession>
<dbReference type="SUPFAM" id="SSF81540">
    <property type="entry name" value="Subunit VIII of photosystem I reaction centre, PsaI"/>
    <property type="match status" value="1"/>
</dbReference>
<gene>
    <name evidence="12" type="ORF">B456_004G112900</name>
</gene>
<evidence type="ECO:0000256" key="5">
    <source>
        <dbReference type="ARBA" id="ARBA00022531"/>
    </source>
</evidence>
<keyword evidence="5" id="KW-0602">Photosynthesis</keyword>
<dbReference type="PANTHER" id="PTHR35775:SF2">
    <property type="entry name" value="PHOTOSYSTEM I REACTION CENTER SUBUNIT VIII"/>
    <property type="match status" value="1"/>
</dbReference>
<dbReference type="GO" id="GO:0009522">
    <property type="term" value="C:photosystem I"/>
    <property type="evidence" value="ECO:0007669"/>
    <property type="project" value="UniProtKB-KW"/>
</dbReference>
<organism evidence="12 13">
    <name type="scientific">Gossypium raimondii</name>
    <name type="common">Peruvian cotton</name>
    <name type="synonym">Gossypium klotzschianum subsp. raimondii</name>
    <dbReference type="NCBI Taxonomy" id="29730"/>
    <lineage>
        <taxon>Eukaryota</taxon>
        <taxon>Viridiplantae</taxon>
        <taxon>Streptophyta</taxon>
        <taxon>Embryophyta</taxon>
        <taxon>Tracheophyta</taxon>
        <taxon>Spermatophyta</taxon>
        <taxon>Magnoliopsida</taxon>
        <taxon>eudicotyledons</taxon>
        <taxon>Gunneridae</taxon>
        <taxon>Pentapetalae</taxon>
        <taxon>rosids</taxon>
        <taxon>malvids</taxon>
        <taxon>Malvales</taxon>
        <taxon>Malvaceae</taxon>
        <taxon>Malvoideae</taxon>
        <taxon>Gossypium</taxon>
    </lineage>
</organism>
<keyword evidence="13" id="KW-1185">Reference proteome</keyword>
<keyword evidence="8 11" id="KW-1133">Transmembrane helix</keyword>
<evidence type="ECO:0000256" key="3">
    <source>
        <dbReference type="ARBA" id="ARBA00005252"/>
    </source>
</evidence>
<evidence type="ECO:0000313" key="12">
    <source>
        <dbReference type="EMBL" id="KJB23746.1"/>
    </source>
</evidence>
<comment type="similarity">
    <text evidence="3">Belongs to the PsaI family.</text>
</comment>
<dbReference type="EMBL" id="CM001743">
    <property type="protein sequence ID" value="KJB23746.1"/>
    <property type="molecule type" value="Genomic_DNA"/>
</dbReference>
<dbReference type="NCBIfam" id="TIGR03052">
    <property type="entry name" value="PS_I_psaI"/>
    <property type="match status" value="1"/>
</dbReference>
<evidence type="ECO:0000256" key="4">
    <source>
        <dbReference type="ARBA" id="ARBA00019929"/>
    </source>
</evidence>
<evidence type="ECO:0000256" key="6">
    <source>
        <dbReference type="ARBA" id="ARBA00022692"/>
    </source>
</evidence>
<dbReference type="Pfam" id="PF00796">
    <property type="entry name" value="PSI_8"/>
    <property type="match status" value="1"/>
</dbReference>
<keyword evidence="10 11" id="KW-0472">Membrane</keyword>
<evidence type="ECO:0000256" key="8">
    <source>
        <dbReference type="ARBA" id="ARBA00022989"/>
    </source>
</evidence>
<dbReference type="PANTHER" id="PTHR35775">
    <property type="match status" value="1"/>
</dbReference>
<evidence type="ECO:0000313" key="13">
    <source>
        <dbReference type="Proteomes" id="UP000032304"/>
    </source>
</evidence>
<name>A0A0D2R2S1_GOSRA</name>